<proteinExistence type="predicted"/>
<organism evidence="1 2">
    <name type="scientific">Methylobacterium marchantiae</name>
    <dbReference type="NCBI Taxonomy" id="600331"/>
    <lineage>
        <taxon>Bacteria</taxon>
        <taxon>Pseudomonadati</taxon>
        <taxon>Pseudomonadota</taxon>
        <taxon>Alphaproteobacteria</taxon>
        <taxon>Hyphomicrobiales</taxon>
        <taxon>Methylobacteriaceae</taxon>
        <taxon>Methylobacterium</taxon>
    </lineage>
</organism>
<reference evidence="2" key="1">
    <citation type="journal article" date="2019" name="Int. J. Syst. Evol. Microbiol.">
        <title>The Global Catalogue of Microorganisms (GCM) 10K type strain sequencing project: providing services to taxonomists for standard genome sequencing and annotation.</title>
        <authorList>
            <consortium name="The Broad Institute Genomics Platform"/>
            <consortium name="The Broad Institute Genome Sequencing Center for Infectious Disease"/>
            <person name="Wu L."/>
            <person name="Ma J."/>
        </authorList>
    </citation>
    <scope>NUCLEOTIDE SEQUENCE [LARGE SCALE GENOMIC DNA]</scope>
    <source>
        <strain evidence="2">CCUG 56108</strain>
    </source>
</reference>
<sequence length="42" mass="5031">MITRVWFRDGFGRRQFTGVRYGDTSWPSYSEWMPPGTLDPYL</sequence>
<dbReference type="EMBL" id="JBHTND010000030">
    <property type="protein sequence ID" value="MFD1303508.1"/>
    <property type="molecule type" value="Genomic_DNA"/>
</dbReference>
<protein>
    <submittedName>
        <fullName evidence="1">Uncharacterized protein</fullName>
    </submittedName>
</protein>
<accession>A0ABW3X5J5</accession>
<evidence type="ECO:0000313" key="2">
    <source>
        <dbReference type="Proteomes" id="UP001597176"/>
    </source>
</evidence>
<comment type="caution">
    <text evidence="1">The sequence shown here is derived from an EMBL/GenBank/DDBJ whole genome shotgun (WGS) entry which is preliminary data.</text>
</comment>
<dbReference type="Proteomes" id="UP001597176">
    <property type="component" value="Unassembled WGS sequence"/>
</dbReference>
<name>A0ABW3X5J5_9HYPH</name>
<keyword evidence="2" id="KW-1185">Reference proteome</keyword>
<dbReference type="RefSeq" id="WP_379040770.1">
    <property type="nucleotide sequence ID" value="NZ_JBHTND010000030.1"/>
</dbReference>
<gene>
    <name evidence="1" type="ORF">ACFQ4G_18200</name>
</gene>
<evidence type="ECO:0000313" key="1">
    <source>
        <dbReference type="EMBL" id="MFD1303508.1"/>
    </source>
</evidence>